<feature type="domain" description="RNA polymerase sigma factor 70 region 4 type 2" evidence="6">
    <location>
        <begin position="115"/>
        <end position="165"/>
    </location>
</feature>
<dbReference type="InterPro" id="IPR007627">
    <property type="entry name" value="RNA_pol_sigma70_r2"/>
</dbReference>
<evidence type="ECO:0000256" key="2">
    <source>
        <dbReference type="ARBA" id="ARBA00023015"/>
    </source>
</evidence>
<gene>
    <name evidence="7" type="ORF">ABR189_18985</name>
</gene>
<organism evidence="7 8">
    <name type="scientific">Chitinophaga defluvii</name>
    <dbReference type="NCBI Taxonomy" id="3163343"/>
    <lineage>
        <taxon>Bacteria</taxon>
        <taxon>Pseudomonadati</taxon>
        <taxon>Bacteroidota</taxon>
        <taxon>Chitinophagia</taxon>
        <taxon>Chitinophagales</taxon>
        <taxon>Chitinophagaceae</taxon>
        <taxon>Chitinophaga</taxon>
    </lineage>
</organism>
<dbReference type="EMBL" id="JBEXAC010000002">
    <property type="protein sequence ID" value="MET6999482.1"/>
    <property type="molecule type" value="Genomic_DNA"/>
</dbReference>
<proteinExistence type="inferred from homology"/>
<sequence length="181" mass="21246">MPDILQLQSGNKAAFEEVYWEYHARVYSFMWRYVRDAAQCEELVQEVFVKLWASRQHLNEYIPFTTQLFQVAKTVFIDYHRRSSRRIRYVDMSATIPEEPVVQPGVRDIALMQHISSAIDRLPPVCREVFRLGKIQGLSYPEIARQLSISPKTVEGHMSKALKFLRHRLGGLMQVFLLLLY</sequence>
<name>A0ABV2T8X6_9BACT</name>
<dbReference type="InterPro" id="IPR014327">
    <property type="entry name" value="RNA_pol_sigma70_bacteroid"/>
</dbReference>
<evidence type="ECO:0000259" key="5">
    <source>
        <dbReference type="Pfam" id="PF04542"/>
    </source>
</evidence>
<dbReference type="Pfam" id="PF04542">
    <property type="entry name" value="Sigma70_r2"/>
    <property type="match status" value="1"/>
</dbReference>
<dbReference type="SUPFAM" id="SSF88659">
    <property type="entry name" value="Sigma3 and sigma4 domains of RNA polymerase sigma factors"/>
    <property type="match status" value="1"/>
</dbReference>
<comment type="caution">
    <text evidence="7">The sequence shown here is derived from an EMBL/GenBank/DDBJ whole genome shotgun (WGS) entry which is preliminary data.</text>
</comment>
<dbReference type="InterPro" id="IPR036388">
    <property type="entry name" value="WH-like_DNA-bd_sf"/>
</dbReference>
<dbReference type="InterPro" id="IPR013325">
    <property type="entry name" value="RNA_pol_sigma_r2"/>
</dbReference>
<dbReference type="Proteomes" id="UP001549749">
    <property type="component" value="Unassembled WGS sequence"/>
</dbReference>
<dbReference type="RefSeq" id="WP_354662045.1">
    <property type="nucleotide sequence ID" value="NZ_JBEXAC010000002.1"/>
</dbReference>
<comment type="similarity">
    <text evidence="1">Belongs to the sigma-70 factor family. ECF subfamily.</text>
</comment>
<dbReference type="CDD" id="cd06171">
    <property type="entry name" value="Sigma70_r4"/>
    <property type="match status" value="1"/>
</dbReference>
<accession>A0ABV2T8X6</accession>
<keyword evidence="8" id="KW-1185">Reference proteome</keyword>
<dbReference type="InterPro" id="IPR013324">
    <property type="entry name" value="RNA_pol_sigma_r3/r4-like"/>
</dbReference>
<keyword evidence="3" id="KW-0731">Sigma factor</keyword>
<keyword evidence="2" id="KW-0805">Transcription regulation</keyword>
<dbReference type="SUPFAM" id="SSF88946">
    <property type="entry name" value="Sigma2 domain of RNA polymerase sigma factors"/>
    <property type="match status" value="1"/>
</dbReference>
<evidence type="ECO:0000256" key="3">
    <source>
        <dbReference type="ARBA" id="ARBA00023082"/>
    </source>
</evidence>
<evidence type="ECO:0000256" key="4">
    <source>
        <dbReference type="ARBA" id="ARBA00023163"/>
    </source>
</evidence>
<dbReference type="Gene3D" id="1.10.10.10">
    <property type="entry name" value="Winged helix-like DNA-binding domain superfamily/Winged helix DNA-binding domain"/>
    <property type="match status" value="1"/>
</dbReference>
<evidence type="ECO:0000313" key="8">
    <source>
        <dbReference type="Proteomes" id="UP001549749"/>
    </source>
</evidence>
<dbReference type="PANTHER" id="PTHR43133">
    <property type="entry name" value="RNA POLYMERASE ECF-TYPE SIGMA FACTO"/>
    <property type="match status" value="1"/>
</dbReference>
<dbReference type="Gene3D" id="1.10.1740.10">
    <property type="match status" value="1"/>
</dbReference>
<dbReference type="NCBIfam" id="TIGR02985">
    <property type="entry name" value="Sig70_bacteroi1"/>
    <property type="match status" value="1"/>
</dbReference>
<dbReference type="InterPro" id="IPR039425">
    <property type="entry name" value="RNA_pol_sigma-70-like"/>
</dbReference>
<dbReference type="NCBIfam" id="TIGR02937">
    <property type="entry name" value="sigma70-ECF"/>
    <property type="match status" value="1"/>
</dbReference>
<dbReference type="Pfam" id="PF08281">
    <property type="entry name" value="Sigma70_r4_2"/>
    <property type="match status" value="1"/>
</dbReference>
<dbReference type="InterPro" id="IPR013249">
    <property type="entry name" value="RNA_pol_sigma70_r4_t2"/>
</dbReference>
<evidence type="ECO:0000256" key="1">
    <source>
        <dbReference type="ARBA" id="ARBA00010641"/>
    </source>
</evidence>
<dbReference type="InterPro" id="IPR014284">
    <property type="entry name" value="RNA_pol_sigma-70_dom"/>
</dbReference>
<reference evidence="7 8" key="1">
    <citation type="submission" date="2024-06" db="EMBL/GenBank/DDBJ databases">
        <title>Chitinophaga defluvii sp. nov., isolated from municipal sewage.</title>
        <authorList>
            <person name="Zhang L."/>
        </authorList>
    </citation>
    <scope>NUCLEOTIDE SEQUENCE [LARGE SCALE GENOMIC DNA]</scope>
    <source>
        <strain evidence="7 8">H8</strain>
    </source>
</reference>
<protein>
    <submittedName>
        <fullName evidence="7">RNA polymerase sigma-70 factor</fullName>
    </submittedName>
</protein>
<evidence type="ECO:0000259" key="6">
    <source>
        <dbReference type="Pfam" id="PF08281"/>
    </source>
</evidence>
<feature type="domain" description="RNA polymerase sigma-70 region 2" evidence="5">
    <location>
        <begin position="21"/>
        <end position="86"/>
    </location>
</feature>
<keyword evidence="4" id="KW-0804">Transcription</keyword>
<dbReference type="PANTHER" id="PTHR43133:SF46">
    <property type="entry name" value="RNA POLYMERASE SIGMA-70 FACTOR ECF SUBFAMILY"/>
    <property type="match status" value="1"/>
</dbReference>
<evidence type="ECO:0000313" key="7">
    <source>
        <dbReference type="EMBL" id="MET6999482.1"/>
    </source>
</evidence>